<dbReference type="OrthoDB" id="183655at2157"/>
<dbReference type="PANTHER" id="PTHR42200:SF1">
    <property type="entry name" value="FLAGELLA-RELATED PROTEIN G-RELATED"/>
    <property type="match status" value="1"/>
</dbReference>
<keyword evidence="2" id="KW-0282">Flagellum</keyword>
<feature type="transmembrane region" description="Helical" evidence="1">
    <location>
        <begin position="6"/>
        <end position="29"/>
    </location>
</feature>
<dbReference type="AlphaFoldDB" id="A0A062V5P9"/>
<dbReference type="GO" id="GO:0097588">
    <property type="term" value="P:archaeal or bacterial-type flagellum-dependent cell motility"/>
    <property type="evidence" value="ECO:0007669"/>
    <property type="project" value="InterPro"/>
</dbReference>
<dbReference type="EMBL" id="JMIY01000007">
    <property type="protein sequence ID" value="KCZ71134.1"/>
    <property type="molecule type" value="Genomic_DNA"/>
</dbReference>
<keyword evidence="1" id="KW-1133">Transmembrane helix</keyword>
<dbReference type="InterPro" id="IPR002774">
    <property type="entry name" value="Flagellin_arc-type"/>
</dbReference>
<sequence>MGADTSATHIIFFITSVVIALSVTGAIFLNIQSLTSAANAGSKTLSEQLKTDITIINDPENIPYSGNYYTFYVKNTGKEDLLTDYITILINGVVVSDANLDKTIIGGGVMWRTGDVLMINATVTLASGSHNIRVITGNGIEDSFNFRK</sequence>
<comment type="caution">
    <text evidence="2">The sequence shown here is derived from an EMBL/GenBank/DDBJ whole genome shotgun (WGS) entry which is preliminary data.</text>
</comment>
<keyword evidence="3" id="KW-1185">Reference proteome</keyword>
<keyword evidence="1" id="KW-0812">Transmembrane</keyword>
<keyword evidence="1" id="KW-0472">Membrane</keyword>
<dbReference type="GO" id="GO:0005198">
    <property type="term" value="F:structural molecule activity"/>
    <property type="evidence" value="ECO:0007669"/>
    <property type="project" value="InterPro"/>
</dbReference>
<evidence type="ECO:0000313" key="2">
    <source>
        <dbReference type="EMBL" id="KCZ71134.1"/>
    </source>
</evidence>
<proteinExistence type="predicted"/>
<accession>A0A062V5P9</accession>
<dbReference type="Pfam" id="PF01917">
    <property type="entry name" value="Flagellin_arch-type"/>
    <property type="match status" value="1"/>
</dbReference>
<dbReference type="PANTHER" id="PTHR42200">
    <property type="entry name" value="ARCHAEAL FLAGELLA-RELATED PROTEIN F-RELATED"/>
    <property type="match status" value="1"/>
</dbReference>
<keyword evidence="2" id="KW-0966">Cell projection</keyword>
<dbReference type="Proteomes" id="UP000027153">
    <property type="component" value="Unassembled WGS sequence"/>
</dbReference>
<reference evidence="2 3" key="1">
    <citation type="journal article" date="2013" name="Nature">
        <title>Anaerobic oxidation of methane coupled to nitrate reduction in a novel archaeal lineage.</title>
        <authorList>
            <person name="Haroon M.F."/>
            <person name="Hu S."/>
            <person name="Shi Y."/>
            <person name="Imelfort M."/>
            <person name="Keller J."/>
            <person name="Hugenholtz P."/>
            <person name="Yuan Z."/>
            <person name="Tyson G.W."/>
        </authorList>
    </citation>
    <scope>NUCLEOTIDE SEQUENCE [LARGE SCALE GENOMIC DNA]</scope>
    <source>
        <strain evidence="2 3">ANME-2d</strain>
    </source>
</reference>
<evidence type="ECO:0000256" key="1">
    <source>
        <dbReference type="SAM" id="Phobius"/>
    </source>
</evidence>
<gene>
    <name evidence="2" type="ORF">ANME2D_03166</name>
</gene>
<protein>
    <submittedName>
        <fullName evidence="2">Putative archaeal flagellar protein G</fullName>
    </submittedName>
</protein>
<organism evidence="2 3">
    <name type="scientific">Candidatus Methanoperedens nitratireducens</name>
    <dbReference type="NCBI Taxonomy" id="1392998"/>
    <lineage>
        <taxon>Archaea</taxon>
        <taxon>Methanobacteriati</taxon>
        <taxon>Methanobacteriota</taxon>
        <taxon>Stenosarchaea group</taxon>
        <taxon>Methanomicrobia</taxon>
        <taxon>Methanosarcinales</taxon>
        <taxon>ANME-2 cluster</taxon>
        <taxon>Candidatus Methanoperedentaceae</taxon>
        <taxon>Candidatus Methanoperedens</taxon>
    </lineage>
</organism>
<keyword evidence="2" id="KW-0969">Cilium</keyword>
<evidence type="ECO:0000313" key="3">
    <source>
        <dbReference type="Proteomes" id="UP000027153"/>
    </source>
</evidence>
<dbReference type="RefSeq" id="WP_048093345.1">
    <property type="nucleotide sequence ID" value="NZ_JMIY01000007.1"/>
</dbReference>
<name>A0A062V5P9_9EURY</name>